<dbReference type="AlphaFoldDB" id="A0A1A2S7P4"/>
<sequence>MPTTSEPPEGTDLTPHFDDVQAHYDLSDEFFRLFLDPTQTYSCAYFEREDMTLEEAQIAKIDLALGKLGLQPGMTLLDVGCGWGATMMRAQEKYDVNVVGLTLSRNQAEHVEQLVAQSGSARSARVLLEGWEKFDEPVDRIVSIGAFEHFGHERYDAFFTLAHDLLPADGVMLLHTITGLHPNEMAEQGMPISFTFARFIKFIVTEIFPGGRLPSIPMVQERATANGFTVTRVQSLQPHYAKTLDIWAAALKAHKDEAIALQSEEVYERYMKYLTGCADAFRVGYIDVNQFTLQK</sequence>
<dbReference type="EMBL" id="LZJS01000090">
    <property type="protein sequence ID" value="OBH60221.1"/>
    <property type="molecule type" value="Genomic_DNA"/>
</dbReference>
<dbReference type="SUPFAM" id="SSF53335">
    <property type="entry name" value="S-adenosyl-L-methionine-dependent methyltransferases"/>
    <property type="match status" value="1"/>
</dbReference>
<comment type="similarity">
    <text evidence="1">Belongs to the CFA/CMAS family.</text>
</comment>
<dbReference type="InterPro" id="IPR003333">
    <property type="entry name" value="CMAS"/>
</dbReference>
<proteinExistence type="inferred from homology"/>
<dbReference type="PIRSF" id="PIRSF003085">
    <property type="entry name" value="CMAS"/>
    <property type="match status" value="1"/>
</dbReference>
<evidence type="ECO:0000256" key="1">
    <source>
        <dbReference type="ARBA" id="ARBA00010815"/>
    </source>
</evidence>
<feature type="binding site" evidence="7">
    <location>
        <begin position="76"/>
        <end position="84"/>
    </location>
    <ligand>
        <name>S-adenosyl-L-methionine</name>
        <dbReference type="ChEBI" id="CHEBI:59789"/>
    </ligand>
</feature>
<dbReference type="Proteomes" id="UP000093861">
    <property type="component" value="Unassembled WGS sequence"/>
</dbReference>
<dbReference type="GO" id="GO:0032259">
    <property type="term" value="P:methylation"/>
    <property type="evidence" value="ECO:0007669"/>
    <property type="project" value="UniProtKB-KW"/>
</dbReference>
<dbReference type="Gene3D" id="3.40.50.150">
    <property type="entry name" value="Vaccinia Virus protein VP39"/>
    <property type="match status" value="1"/>
</dbReference>
<dbReference type="NCBIfam" id="NF040660">
    <property type="entry name" value="mycolic_MTase"/>
    <property type="match status" value="1"/>
</dbReference>
<dbReference type="CDD" id="cd02440">
    <property type="entry name" value="AdoMet_MTases"/>
    <property type="match status" value="1"/>
</dbReference>
<dbReference type="Pfam" id="PF02353">
    <property type="entry name" value="CMAS"/>
    <property type="match status" value="1"/>
</dbReference>
<dbReference type="PANTHER" id="PTHR43667:SF1">
    <property type="entry name" value="CYCLOPROPANE-FATTY-ACYL-PHOSPHOLIPID SYNTHASE"/>
    <property type="match status" value="1"/>
</dbReference>
<organism evidence="8 9">
    <name type="scientific">Mycobacterium colombiense</name>
    <dbReference type="NCBI Taxonomy" id="339268"/>
    <lineage>
        <taxon>Bacteria</taxon>
        <taxon>Bacillati</taxon>
        <taxon>Actinomycetota</taxon>
        <taxon>Actinomycetes</taxon>
        <taxon>Mycobacteriales</taxon>
        <taxon>Mycobacteriaceae</taxon>
        <taxon>Mycobacterium</taxon>
        <taxon>Mycobacterium avium complex (MAC)</taxon>
    </lineage>
</organism>
<evidence type="ECO:0000313" key="8">
    <source>
        <dbReference type="EMBL" id="OBH60221.1"/>
    </source>
</evidence>
<comment type="caution">
    <text evidence="8">The sequence shown here is derived from an EMBL/GenBank/DDBJ whole genome shotgun (WGS) entry which is preliminary data.</text>
</comment>
<dbReference type="InterPro" id="IPR029063">
    <property type="entry name" value="SAM-dependent_MTases_sf"/>
</dbReference>
<dbReference type="InterPro" id="IPR047672">
    <property type="entry name" value="CMAS_actinobact"/>
</dbReference>
<evidence type="ECO:0000256" key="5">
    <source>
        <dbReference type="ARBA" id="ARBA00023098"/>
    </source>
</evidence>
<evidence type="ECO:0000256" key="2">
    <source>
        <dbReference type="ARBA" id="ARBA00022603"/>
    </source>
</evidence>
<dbReference type="FunFam" id="3.40.50.150:FF:000115">
    <property type="entry name" value="Cyclopropane mycolic acid synthase 1"/>
    <property type="match status" value="1"/>
</dbReference>
<gene>
    <name evidence="8" type="ORF">A5685_02980</name>
</gene>
<feature type="binding site" evidence="7">
    <location>
        <begin position="41"/>
        <end position="42"/>
    </location>
    <ligand>
        <name>S-adenosyl-L-methionine</name>
        <dbReference type="ChEBI" id="CHEBI:59789"/>
    </ligand>
</feature>
<evidence type="ECO:0000256" key="3">
    <source>
        <dbReference type="ARBA" id="ARBA00022679"/>
    </source>
</evidence>
<feature type="active site" evidence="6">
    <location>
        <position position="277"/>
    </location>
</feature>
<protein>
    <submittedName>
        <fullName evidence="8">SAM-dependent methyltransferase</fullName>
    </submittedName>
</protein>
<evidence type="ECO:0000313" key="9">
    <source>
        <dbReference type="Proteomes" id="UP000093861"/>
    </source>
</evidence>
<reference evidence="8 9" key="1">
    <citation type="submission" date="2016-06" db="EMBL/GenBank/DDBJ databases">
        <authorList>
            <person name="Kjaerup R.B."/>
            <person name="Dalgaard T.S."/>
            <person name="Juul-Madsen H.R."/>
        </authorList>
    </citation>
    <scope>NUCLEOTIDE SEQUENCE [LARGE SCALE GENOMIC DNA]</scope>
    <source>
        <strain evidence="8 9">E2464</strain>
    </source>
</reference>
<keyword evidence="5" id="KW-0443">Lipid metabolism</keyword>
<feature type="binding site" evidence="7">
    <location>
        <begin position="131"/>
        <end position="132"/>
    </location>
    <ligand>
        <name>S-adenosyl-L-methionine</name>
        <dbReference type="ChEBI" id="CHEBI:59789"/>
    </ligand>
</feature>
<feature type="binding site" evidence="7">
    <location>
        <begin position="102"/>
        <end position="107"/>
    </location>
    <ligand>
        <name>S-adenosyl-L-methionine</name>
        <dbReference type="ChEBI" id="CHEBI:59789"/>
    </ligand>
</feature>
<keyword evidence="3 8" id="KW-0808">Transferase</keyword>
<name>A0A1A2S7P4_9MYCO</name>
<accession>A0A1A2S7P4</accession>
<keyword evidence="2 8" id="KW-0489">Methyltransferase</keyword>
<dbReference type="InterPro" id="IPR050723">
    <property type="entry name" value="CFA/CMAS"/>
</dbReference>
<dbReference type="GO" id="GO:0008610">
    <property type="term" value="P:lipid biosynthetic process"/>
    <property type="evidence" value="ECO:0007669"/>
    <property type="project" value="InterPro"/>
</dbReference>
<evidence type="ECO:0000256" key="6">
    <source>
        <dbReference type="PIRSR" id="PIRSR003085-1"/>
    </source>
</evidence>
<dbReference type="GO" id="GO:0008168">
    <property type="term" value="F:methyltransferase activity"/>
    <property type="evidence" value="ECO:0007669"/>
    <property type="project" value="UniProtKB-KW"/>
</dbReference>
<dbReference type="PANTHER" id="PTHR43667">
    <property type="entry name" value="CYCLOPROPANE-FATTY-ACYL-PHOSPHOLIPID SYNTHASE"/>
    <property type="match status" value="1"/>
</dbReference>
<keyword evidence="4" id="KW-0949">S-adenosyl-L-methionine</keyword>
<evidence type="ECO:0000256" key="7">
    <source>
        <dbReference type="PIRSR" id="PIRSR003085-2"/>
    </source>
</evidence>
<evidence type="ECO:0000256" key="4">
    <source>
        <dbReference type="ARBA" id="ARBA00022691"/>
    </source>
</evidence>
<dbReference type="RefSeq" id="WP_064952076.1">
    <property type="nucleotide sequence ID" value="NZ_LZJS01000090.1"/>
</dbReference>